<protein>
    <submittedName>
        <fullName evidence="1">Uncharacterized protein</fullName>
    </submittedName>
</protein>
<evidence type="ECO:0000313" key="2">
    <source>
        <dbReference type="Proteomes" id="UP000315658"/>
    </source>
</evidence>
<dbReference type="EMBL" id="MN090155">
    <property type="protein sequence ID" value="QDH94210.1"/>
    <property type="molecule type" value="Genomic_DNA"/>
</dbReference>
<dbReference type="RefSeq" id="YP_010064576.1">
    <property type="nucleotide sequence ID" value="NC_054892.1"/>
</dbReference>
<keyword evidence="2" id="KW-1185">Reference proteome</keyword>
<sequence length="81" mass="8892">MKNVTVKLINHGGYDGLKHLEFPIEVQGKLHEALGYIDVPMSELERIGYDKVKGQIAEVKDCAEGSDDLTFFQGSEAVVIG</sequence>
<proteinExistence type="predicted"/>
<dbReference type="KEGG" id="vg:65053030"/>
<accession>A0A514DKK7</accession>
<dbReference type="GeneID" id="65053030"/>
<dbReference type="Proteomes" id="UP000315658">
    <property type="component" value="Segment"/>
</dbReference>
<name>A0A514DKK7_9CAUD</name>
<evidence type="ECO:0000313" key="1">
    <source>
        <dbReference type="EMBL" id="QDH94210.1"/>
    </source>
</evidence>
<organism evidence="1 2">
    <name type="scientific">Escherichia phage vB_EcoS_PHB17</name>
    <dbReference type="NCBI Taxonomy" id="2591407"/>
    <lineage>
        <taxon>Viruses</taxon>
        <taxon>Duplodnaviria</taxon>
        <taxon>Heunggongvirae</taxon>
        <taxon>Uroviricota</taxon>
        <taxon>Caudoviricetes</taxon>
        <taxon>Drexlerviridae</taxon>
        <taxon>Tempevirinae</taxon>
        <taxon>Baihuvirus</taxon>
        <taxon>Baihuvirus PHB17</taxon>
        <taxon>Changchunvirus PHB17</taxon>
    </lineage>
</organism>
<reference evidence="1 2" key="1">
    <citation type="submission" date="2019-06" db="EMBL/GenBank/DDBJ databases">
        <title>Complete genome sequence of the virus isoalte vB_EcoS_PHB17 infecting Shiga toxin-producing Escherichia.</title>
        <authorList>
            <person name="Chen Y."/>
            <person name="Qian P."/>
            <person name="Song J."/>
            <person name="Li X."/>
        </authorList>
    </citation>
    <scope>NUCLEOTIDE SEQUENCE [LARGE SCALE GENOMIC DNA]</scope>
</reference>